<keyword evidence="3" id="KW-1003">Cell membrane</keyword>
<accession>A0ABR6NXC2</accession>
<evidence type="ECO:0000256" key="14">
    <source>
        <dbReference type="ARBA" id="ARBA00023264"/>
    </source>
</evidence>
<reference evidence="16 17" key="1">
    <citation type="submission" date="2020-08" db="EMBL/GenBank/DDBJ databases">
        <title>Genomic Encyclopedia of Type Strains, Phase IV (KMG-IV): sequencing the most valuable type-strain genomes for metagenomic binning, comparative biology and taxonomic classification.</title>
        <authorList>
            <person name="Goeker M."/>
        </authorList>
    </citation>
    <scope>NUCLEOTIDE SEQUENCE [LARGE SCALE GENOMIC DNA]</scope>
    <source>
        <strain evidence="16 17">DSM 12027</strain>
    </source>
</reference>
<evidence type="ECO:0000256" key="2">
    <source>
        <dbReference type="ARBA" id="ARBA00005967"/>
    </source>
</evidence>
<keyword evidence="9" id="KW-0067">ATP-binding</keyword>
<evidence type="ECO:0000256" key="4">
    <source>
        <dbReference type="ARBA" id="ARBA00022516"/>
    </source>
</evidence>
<keyword evidence="5 16" id="KW-0808">Transferase</keyword>
<comment type="subcellular location">
    <subcellularLocation>
        <location evidence="1">Cell membrane</location>
        <topology evidence="1">Multi-pass membrane protein</topology>
    </subcellularLocation>
</comment>
<keyword evidence="4" id="KW-0444">Lipid biosynthesis</keyword>
<protein>
    <submittedName>
        <fullName evidence="16">Diacylglycerol kinase (ATP)</fullName>
        <ecNumber evidence="16">2.7.1.107</ecNumber>
    </submittedName>
</protein>
<feature type="transmembrane region" description="Helical" evidence="15">
    <location>
        <begin position="110"/>
        <end position="131"/>
    </location>
</feature>
<dbReference type="PROSITE" id="PS01069">
    <property type="entry name" value="DAGK_PROKAR"/>
    <property type="match status" value="1"/>
</dbReference>
<comment type="similarity">
    <text evidence="2">Belongs to the bacterial diacylglycerol kinase family.</text>
</comment>
<evidence type="ECO:0000256" key="13">
    <source>
        <dbReference type="ARBA" id="ARBA00023209"/>
    </source>
</evidence>
<feature type="transmembrane region" description="Helical" evidence="15">
    <location>
        <begin position="48"/>
        <end position="65"/>
    </location>
</feature>
<keyword evidence="14" id="KW-1208">Phospholipid metabolism</keyword>
<dbReference type="PANTHER" id="PTHR34299">
    <property type="entry name" value="DIACYLGLYCEROL KINASE"/>
    <property type="match status" value="1"/>
</dbReference>
<keyword evidence="11" id="KW-0443">Lipid metabolism</keyword>
<dbReference type="InterPro" id="IPR000829">
    <property type="entry name" value="DAGK"/>
</dbReference>
<sequence>MAGRRGRAARRNLTVRSDGSALSLKRWWRSAGFAWAGVRHAYRSQANFRIEVWAGALALTLAAVLRAPLAPVALACALVLALELVNTALEAVVDLASPELHPLARVAKDAAAGAVLVAASGALVVGLAMLGPPLWGWVSGR</sequence>
<evidence type="ECO:0000256" key="11">
    <source>
        <dbReference type="ARBA" id="ARBA00023098"/>
    </source>
</evidence>
<keyword evidence="10 15" id="KW-1133">Transmembrane helix</keyword>
<keyword evidence="8 16" id="KW-0418">Kinase</keyword>
<organism evidence="16 17">
    <name type="scientific">Deinococcus radiopugnans ATCC 19172</name>
    <dbReference type="NCBI Taxonomy" id="585398"/>
    <lineage>
        <taxon>Bacteria</taxon>
        <taxon>Thermotogati</taxon>
        <taxon>Deinococcota</taxon>
        <taxon>Deinococci</taxon>
        <taxon>Deinococcales</taxon>
        <taxon>Deinococcaceae</taxon>
        <taxon>Deinococcus</taxon>
    </lineage>
</organism>
<dbReference type="EC" id="2.7.1.107" evidence="16"/>
<evidence type="ECO:0000256" key="7">
    <source>
        <dbReference type="ARBA" id="ARBA00022741"/>
    </source>
</evidence>
<keyword evidence="7" id="KW-0547">Nucleotide-binding</keyword>
<evidence type="ECO:0000256" key="5">
    <source>
        <dbReference type="ARBA" id="ARBA00022679"/>
    </source>
</evidence>
<dbReference type="CDD" id="cd14263">
    <property type="entry name" value="DAGK_IM_like"/>
    <property type="match status" value="1"/>
</dbReference>
<evidence type="ECO:0000256" key="9">
    <source>
        <dbReference type="ARBA" id="ARBA00022840"/>
    </source>
</evidence>
<keyword evidence="17" id="KW-1185">Reference proteome</keyword>
<evidence type="ECO:0000256" key="6">
    <source>
        <dbReference type="ARBA" id="ARBA00022692"/>
    </source>
</evidence>
<dbReference type="PANTHER" id="PTHR34299:SF1">
    <property type="entry name" value="DIACYLGLYCEROL KINASE"/>
    <property type="match status" value="1"/>
</dbReference>
<keyword evidence="6 15" id="KW-0812">Transmembrane</keyword>
<dbReference type="Gene3D" id="1.10.287.3610">
    <property type="match status" value="1"/>
</dbReference>
<dbReference type="Proteomes" id="UP000629870">
    <property type="component" value="Unassembled WGS sequence"/>
</dbReference>
<evidence type="ECO:0000256" key="1">
    <source>
        <dbReference type="ARBA" id="ARBA00004651"/>
    </source>
</evidence>
<dbReference type="GO" id="GO:0004143">
    <property type="term" value="F:ATP-dependent diacylglycerol kinase activity"/>
    <property type="evidence" value="ECO:0007669"/>
    <property type="project" value="UniProtKB-EC"/>
</dbReference>
<evidence type="ECO:0000256" key="8">
    <source>
        <dbReference type="ARBA" id="ARBA00022777"/>
    </source>
</evidence>
<gene>
    <name evidence="16" type="ORF">HNQ04_003976</name>
</gene>
<evidence type="ECO:0000256" key="10">
    <source>
        <dbReference type="ARBA" id="ARBA00022989"/>
    </source>
</evidence>
<evidence type="ECO:0000313" key="16">
    <source>
        <dbReference type="EMBL" id="MBB6018695.1"/>
    </source>
</evidence>
<dbReference type="Pfam" id="PF01219">
    <property type="entry name" value="DAGK_prokar"/>
    <property type="match status" value="1"/>
</dbReference>
<evidence type="ECO:0000313" key="17">
    <source>
        <dbReference type="Proteomes" id="UP000629870"/>
    </source>
</evidence>
<keyword evidence="13" id="KW-0594">Phospholipid biosynthesis</keyword>
<dbReference type="InterPro" id="IPR036945">
    <property type="entry name" value="DAGK_sf"/>
</dbReference>
<evidence type="ECO:0000256" key="15">
    <source>
        <dbReference type="SAM" id="Phobius"/>
    </source>
</evidence>
<evidence type="ECO:0000256" key="12">
    <source>
        <dbReference type="ARBA" id="ARBA00023136"/>
    </source>
</evidence>
<comment type="caution">
    <text evidence="16">The sequence shown here is derived from an EMBL/GenBank/DDBJ whole genome shotgun (WGS) entry which is preliminary data.</text>
</comment>
<name>A0ABR6NXC2_9DEIO</name>
<keyword evidence="12 15" id="KW-0472">Membrane</keyword>
<proteinExistence type="inferred from homology"/>
<dbReference type="EMBL" id="JACHEW010000038">
    <property type="protein sequence ID" value="MBB6018695.1"/>
    <property type="molecule type" value="Genomic_DNA"/>
</dbReference>
<evidence type="ECO:0000256" key="3">
    <source>
        <dbReference type="ARBA" id="ARBA00022475"/>
    </source>
</evidence>